<dbReference type="AlphaFoldDB" id="C4FIJ9"/>
<dbReference type="InterPro" id="IPR053810">
    <property type="entry name" value="DUF6952"/>
</dbReference>
<name>C4FIJ9_9AQUI</name>
<accession>C4FIJ9</accession>
<organism evidence="1 2">
    <name type="scientific">Sulfurihydrogenibium yellowstonense SS-5</name>
    <dbReference type="NCBI Taxonomy" id="432331"/>
    <lineage>
        <taxon>Bacteria</taxon>
        <taxon>Pseudomonadati</taxon>
        <taxon>Aquificota</taxon>
        <taxon>Aquificia</taxon>
        <taxon>Aquificales</taxon>
        <taxon>Hydrogenothermaceae</taxon>
        <taxon>Sulfurihydrogenibium</taxon>
    </lineage>
</organism>
<protein>
    <submittedName>
        <fullName evidence="1">Uncharacterized protein</fullName>
    </submittedName>
</protein>
<dbReference type="EMBL" id="ABZS01000024">
    <property type="protein sequence ID" value="EEP61107.1"/>
    <property type="molecule type" value="Genomic_DNA"/>
</dbReference>
<keyword evidence="2" id="KW-1185">Reference proteome</keyword>
<proteinExistence type="predicted"/>
<dbReference type="Proteomes" id="UP000005540">
    <property type="component" value="Unassembled WGS sequence"/>
</dbReference>
<evidence type="ECO:0000313" key="1">
    <source>
        <dbReference type="EMBL" id="EEP61107.1"/>
    </source>
</evidence>
<sequence length="83" mass="9520">MNLKEIKDIAKKFTPEEIEMCINETLKNGEPSPQECKVSGDIVEKLNTLAKAQFVRELVEKGYSEIDAIRELARKIREIQSIK</sequence>
<comment type="caution">
    <text evidence="1">The sequence shown here is derived from an EMBL/GenBank/DDBJ whole genome shotgun (WGS) entry which is preliminary data.</text>
</comment>
<dbReference type="Pfam" id="PF22264">
    <property type="entry name" value="DUF6952"/>
    <property type="match status" value="1"/>
</dbReference>
<dbReference type="OrthoDB" id="15230at2"/>
<dbReference type="RefSeq" id="WP_007545910.1">
    <property type="nucleotide sequence ID" value="NZ_ABZS01000024.1"/>
</dbReference>
<evidence type="ECO:0000313" key="2">
    <source>
        <dbReference type="Proteomes" id="UP000005540"/>
    </source>
</evidence>
<gene>
    <name evidence="1" type="ORF">SULYE_0384</name>
</gene>
<reference evidence="1 2" key="1">
    <citation type="submission" date="2009-04" db="EMBL/GenBank/DDBJ databases">
        <authorList>
            <person name="Reysenbach A.-L."/>
            <person name="Heidelberg J.F."/>
            <person name="Nelson W.C."/>
        </authorList>
    </citation>
    <scope>NUCLEOTIDE SEQUENCE [LARGE SCALE GENOMIC DNA]</scope>
    <source>
        <strain evidence="1 2">SS-5</strain>
    </source>
</reference>